<dbReference type="InterPro" id="IPR001757">
    <property type="entry name" value="P_typ_ATPase"/>
</dbReference>
<dbReference type="GeneID" id="83604540"/>
<dbReference type="EMBL" id="JAVBVO010000004">
    <property type="protein sequence ID" value="MDZ5759912.1"/>
    <property type="molecule type" value="Genomic_DNA"/>
</dbReference>
<dbReference type="InterPro" id="IPR023299">
    <property type="entry name" value="ATPase_P-typ_cyto_dom_N"/>
</dbReference>
<evidence type="ECO:0000313" key="13">
    <source>
        <dbReference type="Proteomes" id="UP001290462"/>
    </source>
</evidence>
<dbReference type="InterPro" id="IPR008250">
    <property type="entry name" value="ATPase_P-typ_transduc_dom_A_sf"/>
</dbReference>
<dbReference type="Pfam" id="PF00122">
    <property type="entry name" value="E1-E2_ATPase"/>
    <property type="match status" value="1"/>
</dbReference>
<dbReference type="GO" id="GO:1902600">
    <property type="term" value="P:proton transmembrane transport"/>
    <property type="evidence" value="ECO:0007669"/>
    <property type="project" value="TreeGrafter"/>
</dbReference>
<dbReference type="GO" id="GO:0030007">
    <property type="term" value="P:intracellular potassium ion homeostasis"/>
    <property type="evidence" value="ECO:0007669"/>
    <property type="project" value="TreeGrafter"/>
</dbReference>
<dbReference type="NCBIfam" id="TIGR01494">
    <property type="entry name" value="ATPase_P-type"/>
    <property type="match status" value="2"/>
</dbReference>
<feature type="transmembrane region" description="Helical" evidence="10">
    <location>
        <begin position="60"/>
        <end position="79"/>
    </location>
</feature>
<dbReference type="InterPro" id="IPR006068">
    <property type="entry name" value="ATPase_P-typ_cation-transptr_C"/>
</dbReference>
<keyword evidence="7" id="KW-1278">Translocase</keyword>
<dbReference type="Proteomes" id="UP001290462">
    <property type="component" value="Unassembled WGS sequence"/>
</dbReference>
<feature type="transmembrane region" description="Helical" evidence="10">
    <location>
        <begin position="797"/>
        <end position="816"/>
    </location>
</feature>
<keyword evidence="8 10" id="KW-1133">Transmembrane helix</keyword>
<comment type="similarity">
    <text evidence="2">Belongs to the cation transport ATPase (P-type) (TC 3.A.3) family. Type IIA subfamily.</text>
</comment>
<feature type="transmembrane region" description="Helical" evidence="10">
    <location>
        <begin position="91"/>
        <end position="111"/>
    </location>
</feature>
<evidence type="ECO:0000313" key="12">
    <source>
        <dbReference type="EMBL" id="MDZ5759912.1"/>
    </source>
</evidence>
<dbReference type="InterPro" id="IPR023298">
    <property type="entry name" value="ATPase_P-typ_TM_dom_sf"/>
</dbReference>
<dbReference type="SFLD" id="SFLDS00003">
    <property type="entry name" value="Haloacid_Dehalogenase"/>
    <property type="match status" value="1"/>
</dbReference>
<accession>A0AAW9K805</accession>
<feature type="transmembrane region" description="Helical" evidence="10">
    <location>
        <begin position="893"/>
        <end position="912"/>
    </location>
</feature>
<dbReference type="SUPFAM" id="SSF81665">
    <property type="entry name" value="Calcium ATPase, transmembrane domain M"/>
    <property type="match status" value="1"/>
</dbReference>
<dbReference type="PANTHER" id="PTHR43294:SF21">
    <property type="entry name" value="CATION TRANSPORTING ATPASE"/>
    <property type="match status" value="1"/>
</dbReference>
<dbReference type="GO" id="GO:0016887">
    <property type="term" value="F:ATP hydrolysis activity"/>
    <property type="evidence" value="ECO:0007669"/>
    <property type="project" value="InterPro"/>
</dbReference>
<dbReference type="InterPro" id="IPR023214">
    <property type="entry name" value="HAD_sf"/>
</dbReference>
<dbReference type="InterPro" id="IPR036412">
    <property type="entry name" value="HAD-like_sf"/>
</dbReference>
<dbReference type="InterPro" id="IPR004014">
    <property type="entry name" value="ATPase_P-typ_cation-transptr_N"/>
</dbReference>
<evidence type="ECO:0000256" key="1">
    <source>
        <dbReference type="ARBA" id="ARBA00004651"/>
    </source>
</evidence>
<feature type="transmembrane region" description="Helical" evidence="10">
    <location>
        <begin position="259"/>
        <end position="277"/>
    </location>
</feature>
<dbReference type="PRINTS" id="PR00120">
    <property type="entry name" value="HATPASE"/>
</dbReference>
<dbReference type="InterPro" id="IPR059000">
    <property type="entry name" value="ATPase_P-type_domA"/>
</dbReference>
<evidence type="ECO:0000256" key="5">
    <source>
        <dbReference type="ARBA" id="ARBA00022741"/>
    </source>
</evidence>
<dbReference type="Gene3D" id="2.70.150.10">
    <property type="entry name" value="Calcium-transporting ATPase, cytoplasmic transduction domain A"/>
    <property type="match status" value="1"/>
</dbReference>
<feature type="transmembrane region" description="Helical" evidence="10">
    <location>
        <begin position="748"/>
        <end position="772"/>
    </location>
</feature>
<comment type="subcellular location">
    <subcellularLocation>
        <location evidence="1">Cell membrane</location>
        <topology evidence="1">Multi-pass membrane protein</topology>
    </subcellularLocation>
</comment>
<evidence type="ECO:0000256" key="2">
    <source>
        <dbReference type="ARBA" id="ARBA00005675"/>
    </source>
</evidence>
<dbReference type="GO" id="GO:0005391">
    <property type="term" value="F:P-type sodium:potassium-exchanging transporter activity"/>
    <property type="evidence" value="ECO:0007669"/>
    <property type="project" value="TreeGrafter"/>
</dbReference>
<dbReference type="SUPFAM" id="SSF81660">
    <property type="entry name" value="Metal cation-transporting ATPase, ATP-binding domain N"/>
    <property type="match status" value="1"/>
</dbReference>
<feature type="transmembrane region" description="Helical" evidence="10">
    <location>
        <begin position="297"/>
        <end position="319"/>
    </location>
</feature>
<reference evidence="12" key="1">
    <citation type="submission" date="2023-08" db="EMBL/GenBank/DDBJ databases">
        <title>Genomic characterization of piscicolin 126 produced by Carnobacterium maltaromaticum CM22 strain isolated from salmon (Salmo salar).</title>
        <authorList>
            <person name="Gonzalez-Gragera E."/>
            <person name="Garcia-Lopez J.D."/>
            <person name="Teso-Perez C."/>
            <person name="Gimenez-Hernandez I."/>
            <person name="Peralta-Sanchez J.M."/>
            <person name="Valdivia E."/>
            <person name="Montalban-Lopez M."/>
            <person name="Martin-Platero A.M."/>
            <person name="Banos A."/>
            <person name="Martinez-Bueno M."/>
        </authorList>
    </citation>
    <scope>NUCLEOTIDE SEQUENCE</scope>
    <source>
        <strain evidence="12">CM22</strain>
    </source>
</reference>
<evidence type="ECO:0000259" key="11">
    <source>
        <dbReference type="SMART" id="SM00831"/>
    </source>
</evidence>
<dbReference type="Gene3D" id="3.40.1110.10">
    <property type="entry name" value="Calcium-transporting ATPase, cytoplasmic domain N"/>
    <property type="match status" value="1"/>
</dbReference>
<keyword evidence="5" id="KW-0547">Nucleotide-binding</keyword>
<evidence type="ECO:0000256" key="3">
    <source>
        <dbReference type="ARBA" id="ARBA00022475"/>
    </source>
</evidence>
<dbReference type="GO" id="GO:0036376">
    <property type="term" value="P:sodium ion export across plasma membrane"/>
    <property type="evidence" value="ECO:0007669"/>
    <property type="project" value="TreeGrafter"/>
</dbReference>
<dbReference type="SUPFAM" id="SSF56784">
    <property type="entry name" value="HAD-like"/>
    <property type="match status" value="1"/>
</dbReference>
<dbReference type="Pfam" id="PF00690">
    <property type="entry name" value="Cation_ATPase_N"/>
    <property type="match status" value="1"/>
</dbReference>
<gene>
    <name evidence="12" type="ORF">RAK27_14715</name>
</gene>
<evidence type="ECO:0000256" key="10">
    <source>
        <dbReference type="SAM" id="Phobius"/>
    </source>
</evidence>
<dbReference type="GO" id="GO:0005886">
    <property type="term" value="C:plasma membrane"/>
    <property type="evidence" value="ECO:0007669"/>
    <property type="project" value="UniProtKB-SubCell"/>
</dbReference>
<feature type="transmembrane region" description="Helical" evidence="10">
    <location>
        <begin position="822"/>
        <end position="841"/>
    </location>
</feature>
<dbReference type="FunFam" id="3.40.50.1000:FF:000028">
    <property type="entry name" value="Calcium-transporting P-type ATPase, putative"/>
    <property type="match status" value="1"/>
</dbReference>
<dbReference type="GO" id="GO:0005524">
    <property type="term" value="F:ATP binding"/>
    <property type="evidence" value="ECO:0007669"/>
    <property type="project" value="UniProtKB-KW"/>
</dbReference>
<dbReference type="GO" id="GO:1990573">
    <property type="term" value="P:potassium ion import across plasma membrane"/>
    <property type="evidence" value="ECO:0007669"/>
    <property type="project" value="TreeGrafter"/>
</dbReference>
<feature type="transmembrane region" description="Helical" evidence="10">
    <location>
        <begin position="861"/>
        <end position="881"/>
    </location>
</feature>
<dbReference type="Pfam" id="PF13246">
    <property type="entry name" value="Cation_ATPase"/>
    <property type="match status" value="1"/>
</dbReference>
<dbReference type="SMART" id="SM00831">
    <property type="entry name" value="Cation_ATPase_N"/>
    <property type="match status" value="1"/>
</dbReference>
<sequence length="921" mass="100178">MKYYTKEKHEVLKEFDVTIESGLTDASSAANREKFGENKLKEEKADPYWRIFLRSFKEPIVIVLMGAIVLSFFSAYYDLQIKGDIKHGTEAIYEGTAILILILINATLSFWQEISAKKSLDALKQLSNRKVSVMRNGNWGHYDSVDLVPGDIVKVNVGDFIEADIRWLETSELQIIESHLTGEADAIQKQIDALEGDVGVGDQTNMGFSGSTVSNGSGIGIVVATGQQTELGKIAELLQNVESKPSPLQMTVGKLTRSLMLISGVVVVFTLVVGLFQSYQATGVLTFSAVGSVLSTAIALAVASIPDALPAVLSIVLTIGASKMAKNKGLIKSLSSVETLGATSYVCSDKTGTLTKNEMTVIKFFANGTTYSVSGKGYGPEGEITSTDSNAPSYHDFVKGAVLCNEAEVKFIDGKYKPFGNPTEVALTILGEKAQLKKESLLEQGIEIYRVLPFTSSRKMMSVIVKENNEYKLYTKGAPDILIEKSRFTLQNGNLVDTSDVKELLDTTTLSFANEALRTLAVAEKVISKEEAETGSVEELETGFTVTGIAGIIDPPRDEVRASVELLKEASVKVVMITGDHEATAKAIAYDLKIIDSVDAPSIKGAEIEKMSDEELFQRVKDTQVYARVSPEHKQRIVEQLQKHGEIVAMTGDGVNDAPALRAADIGIAMGIAGTEVTKDSADLILLDDKFTTIEKTVESGRTIYANIKNFIRHELTTNVAEVLSLLIGLLFFTTGIGQVSASTPTLTALMILWVNMVSDAIPSFSLGYDVAESDIMNEKPRDPKESVLANYTWSRVLIRGTVMGLTVFLAFVWAAKSGLSGNQAQTVAFLTLVYGQLWHVFDARSSKTLFRRNPFQNKHLIAAVLFAGISSYLVTIIPFFNTVMGTAPLSLNIYLLVLFVPAIPTLVLSGLKEIFGIKIW</sequence>
<feature type="transmembrane region" description="Helical" evidence="10">
    <location>
        <begin position="723"/>
        <end position="742"/>
    </location>
</feature>
<protein>
    <submittedName>
        <fullName evidence="12">Cation-transporting P-type ATPase</fullName>
    </submittedName>
</protein>
<comment type="caution">
    <text evidence="12">The sequence shown here is derived from an EMBL/GenBank/DDBJ whole genome shotgun (WGS) entry which is preliminary data.</text>
</comment>
<evidence type="ECO:0000256" key="4">
    <source>
        <dbReference type="ARBA" id="ARBA00022692"/>
    </source>
</evidence>
<keyword evidence="4 10" id="KW-0812">Transmembrane</keyword>
<dbReference type="GO" id="GO:0006883">
    <property type="term" value="P:intracellular sodium ion homeostasis"/>
    <property type="evidence" value="ECO:0007669"/>
    <property type="project" value="TreeGrafter"/>
</dbReference>
<dbReference type="RefSeq" id="WP_056999090.1">
    <property type="nucleotide sequence ID" value="NZ_BJOJ01000052.1"/>
</dbReference>
<evidence type="ECO:0000256" key="8">
    <source>
        <dbReference type="ARBA" id="ARBA00022989"/>
    </source>
</evidence>
<proteinExistence type="inferred from homology"/>
<evidence type="ECO:0000256" key="6">
    <source>
        <dbReference type="ARBA" id="ARBA00022840"/>
    </source>
</evidence>
<dbReference type="SFLD" id="SFLDF00027">
    <property type="entry name" value="p-type_atpase"/>
    <property type="match status" value="1"/>
</dbReference>
<dbReference type="SUPFAM" id="SSF81653">
    <property type="entry name" value="Calcium ATPase, transduction domain A"/>
    <property type="match status" value="1"/>
</dbReference>
<dbReference type="PRINTS" id="PR00119">
    <property type="entry name" value="CATATPASE"/>
</dbReference>
<dbReference type="InterPro" id="IPR044492">
    <property type="entry name" value="P_typ_ATPase_HD_dom"/>
</dbReference>
<keyword evidence="6" id="KW-0067">ATP-binding</keyword>
<organism evidence="12 13">
    <name type="scientific">Carnobacterium maltaromaticum</name>
    <name type="common">Carnobacterium piscicola</name>
    <dbReference type="NCBI Taxonomy" id="2751"/>
    <lineage>
        <taxon>Bacteria</taxon>
        <taxon>Bacillati</taxon>
        <taxon>Bacillota</taxon>
        <taxon>Bacilli</taxon>
        <taxon>Lactobacillales</taxon>
        <taxon>Carnobacteriaceae</taxon>
        <taxon>Carnobacterium</taxon>
    </lineage>
</organism>
<name>A0AAW9K805_CARML</name>
<dbReference type="AlphaFoldDB" id="A0AAW9K805"/>
<dbReference type="Gene3D" id="1.20.1110.10">
    <property type="entry name" value="Calcium-transporting ATPase, transmembrane domain"/>
    <property type="match status" value="1"/>
</dbReference>
<dbReference type="PROSITE" id="PS00154">
    <property type="entry name" value="ATPASE_E1_E2"/>
    <property type="match status" value="1"/>
</dbReference>
<keyword evidence="3" id="KW-1003">Cell membrane</keyword>
<dbReference type="PANTHER" id="PTHR43294">
    <property type="entry name" value="SODIUM/POTASSIUM-TRANSPORTING ATPASE SUBUNIT ALPHA"/>
    <property type="match status" value="1"/>
</dbReference>
<evidence type="ECO:0000256" key="7">
    <source>
        <dbReference type="ARBA" id="ARBA00022967"/>
    </source>
</evidence>
<keyword evidence="9 10" id="KW-0472">Membrane</keyword>
<evidence type="ECO:0000256" key="9">
    <source>
        <dbReference type="ARBA" id="ARBA00023136"/>
    </source>
</evidence>
<dbReference type="InterPro" id="IPR018303">
    <property type="entry name" value="ATPase_P-typ_P_site"/>
</dbReference>
<dbReference type="Pfam" id="PF00689">
    <property type="entry name" value="Cation_ATPase_C"/>
    <property type="match status" value="1"/>
</dbReference>
<dbReference type="Gene3D" id="3.40.50.1000">
    <property type="entry name" value="HAD superfamily/HAD-like"/>
    <property type="match status" value="1"/>
</dbReference>
<feature type="domain" description="Cation-transporting P-type ATPase N-terminal" evidence="11">
    <location>
        <begin position="2"/>
        <end position="76"/>
    </location>
</feature>
<dbReference type="SFLD" id="SFLDG00002">
    <property type="entry name" value="C1.7:_P-type_atpase_like"/>
    <property type="match status" value="1"/>
</dbReference>
<dbReference type="InterPro" id="IPR050510">
    <property type="entry name" value="Cation_transp_ATPase_P-type"/>
</dbReference>